<dbReference type="Proteomes" id="UP001054945">
    <property type="component" value="Unassembled WGS sequence"/>
</dbReference>
<accession>A0AAV4QSK0</accession>
<protein>
    <submittedName>
        <fullName evidence="1">Uncharacterized protein</fullName>
    </submittedName>
</protein>
<keyword evidence="2" id="KW-1185">Reference proteome</keyword>
<gene>
    <name evidence="1" type="ORF">CEXT_538751</name>
</gene>
<reference evidence="1 2" key="1">
    <citation type="submission" date="2021-06" db="EMBL/GenBank/DDBJ databases">
        <title>Caerostris extrusa draft genome.</title>
        <authorList>
            <person name="Kono N."/>
            <person name="Arakawa K."/>
        </authorList>
    </citation>
    <scope>NUCLEOTIDE SEQUENCE [LARGE SCALE GENOMIC DNA]</scope>
</reference>
<organism evidence="1 2">
    <name type="scientific">Caerostris extrusa</name>
    <name type="common">Bark spider</name>
    <name type="synonym">Caerostris bankana</name>
    <dbReference type="NCBI Taxonomy" id="172846"/>
    <lineage>
        <taxon>Eukaryota</taxon>
        <taxon>Metazoa</taxon>
        <taxon>Ecdysozoa</taxon>
        <taxon>Arthropoda</taxon>
        <taxon>Chelicerata</taxon>
        <taxon>Arachnida</taxon>
        <taxon>Araneae</taxon>
        <taxon>Araneomorphae</taxon>
        <taxon>Entelegynae</taxon>
        <taxon>Araneoidea</taxon>
        <taxon>Araneidae</taxon>
        <taxon>Caerostris</taxon>
    </lineage>
</organism>
<name>A0AAV4QSK0_CAEEX</name>
<proteinExistence type="predicted"/>
<comment type="caution">
    <text evidence="1">The sequence shown here is derived from an EMBL/GenBank/DDBJ whole genome shotgun (WGS) entry which is preliminary data.</text>
</comment>
<dbReference type="EMBL" id="BPLR01006758">
    <property type="protein sequence ID" value="GIY12220.1"/>
    <property type="molecule type" value="Genomic_DNA"/>
</dbReference>
<evidence type="ECO:0000313" key="2">
    <source>
        <dbReference type="Proteomes" id="UP001054945"/>
    </source>
</evidence>
<sequence>MKASSNDIAFWGKGFWTCHDFALSKSSSKAVWEGLVELFRLHGRAQMNVIEDSGFNMCHWKCAYYWSVARIGSVSLINVRGNYLLQCVSNIRLRYKYESMGQSQLDTVSGIEERMIFEDSVSLHILCEYGSKLGRVRSSNLSDVSASIPKDTLPSNFKTLRPPRAGIFPLSVAPEAVSGAEYYIGHRG</sequence>
<dbReference type="AlphaFoldDB" id="A0AAV4QSK0"/>
<evidence type="ECO:0000313" key="1">
    <source>
        <dbReference type="EMBL" id="GIY12220.1"/>
    </source>
</evidence>